<keyword evidence="6" id="KW-0175">Coiled coil</keyword>
<keyword evidence="3" id="KW-0862">Zinc</keyword>
<evidence type="ECO:0000256" key="7">
    <source>
        <dbReference type="SAM" id="MobiDB-lite"/>
    </source>
</evidence>
<dbReference type="Proteomes" id="UP000887574">
    <property type="component" value="Unplaced"/>
</dbReference>
<dbReference type="GO" id="GO:0005737">
    <property type="term" value="C:cytoplasm"/>
    <property type="evidence" value="ECO:0007669"/>
    <property type="project" value="TreeGrafter"/>
</dbReference>
<dbReference type="Gene3D" id="3.30.60.20">
    <property type="match status" value="1"/>
</dbReference>
<feature type="region of interest" description="Disordered" evidence="7">
    <location>
        <begin position="983"/>
        <end position="1088"/>
    </location>
</feature>
<dbReference type="PROSITE" id="PS00479">
    <property type="entry name" value="ZF_DAG_PE_1"/>
    <property type="match status" value="1"/>
</dbReference>
<dbReference type="GO" id="GO:0046872">
    <property type="term" value="F:metal ion binding"/>
    <property type="evidence" value="ECO:0007669"/>
    <property type="project" value="UniProtKB-KW"/>
</dbReference>
<evidence type="ECO:0000256" key="4">
    <source>
        <dbReference type="ARBA" id="ARBA00047899"/>
    </source>
</evidence>
<feature type="region of interest" description="Disordered" evidence="7">
    <location>
        <begin position="244"/>
        <end position="294"/>
    </location>
</feature>
<dbReference type="PROSITE" id="PS50108">
    <property type="entry name" value="CRIB"/>
    <property type="match status" value="1"/>
</dbReference>
<dbReference type="InterPro" id="IPR046349">
    <property type="entry name" value="C1-like_sf"/>
</dbReference>
<protein>
    <submittedName>
        <fullName evidence="12">Non-specific serine/threonine protein kinase</fullName>
    </submittedName>
</protein>
<evidence type="ECO:0000256" key="6">
    <source>
        <dbReference type="SAM" id="Coils"/>
    </source>
</evidence>
<reference evidence="12" key="1">
    <citation type="submission" date="2022-11" db="UniProtKB">
        <authorList>
            <consortium name="WormBaseParasite"/>
        </authorList>
    </citation>
    <scope>IDENTIFICATION</scope>
</reference>
<feature type="region of interest" description="Disordered" evidence="7">
    <location>
        <begin position="94"/>
        <end position="116"/>
    </location>
</feature>
<organism evidence="11 12">
    <name type="scientific">Ditylenchus dipsaci</name>
    <dbReference type="NCBI Taxonomy" id="166011"/>
    <lineage>
        <taxon>Eukaryota</taxon>
        <taxon>Metazoa</taxon>
        <taxon>Ecdysozoa</taxon>
        <taxon>Nematoda</taxon>
        <taxon>Chromadorea</taxon>
        <taxon>Rhabditida</taxon>
        <taxon>Tylenchina</taxon>
        <taxon>Tylenchomorpha</taxon>
        <taxon>Sphaerularioidea</taxon>
        <taxon>Anguinidae</taxon>
        <taxon>Anguininae</taxon>
        <taxon>Ditylenchus</taxon>
    </lineage>
</organism>
<feature type="coiled-coil region" evidence="6">
    <location>
        <begin position="56"/>
        <end position="90"/>
    </location>
</feature>
<dbReference type="PROSITE" id="PS50219">
    <property type="entry name" value="CNH"/>
    <property type="match status" value="1"/>
</dbReference>
<feature type="compositionally biased region" description="Low complexity" evidence="7">
    <location>
        <begin position="1066"/>
        <end position="1088"/>
    </location>
</feature>
<dbReference type="Gene3D" id="2.30.29.30">
    <property type="entry name" value="Pleckstrin-homology domain (PH domain)/Phosphotyrosine-binding domain (PTB)"/>
    <property type="match status" value="1"/>
</dbReference>
<evidence type="ECO:0000259" key="8">
    <source>
        <dbReference type="PROSITE" id="PS50081"/>
    </source>
</evidence>
<feature type="region of interest" description="Disordered" evidence="7">
    <location>
        <begin position="899"/>
        <end position="933"/>
    </location>
</feature>
<feature type="domain" description="Phorbol-ester/DAG-type" evidence="8">
    <location>
        <begin position="329"/>
        <end position="379"/>
    </location>
</feature>
<feature type="domain" description="CNH" evidence="10">
    <location>
        <begin position="588"/>
        <end position="863"/>
    </location>
</feature>
<feature type="compositionally biased region" description="Polar residues" evidence="7">
    <location>
        <begin position="94"/>
        <end position="107"/>
    </location>
</feature>
<evidence type="ECO:0000259" key="9">
    <source>
        <dbReference type="PROSITE" id="PS50108"/>
    </source>
</evidence>
<dbReference type="SUPFAM" id="SSF57889">
    <property type="entry name" value="Cysteine-rich domain"/>
    <property type="match status" value="1"/>
</dbReference>
<evidence type="ECO:0000313" key="12">
    <source>
        <dbReference type="WBParaSite" id="jg14681"/>
    </source>
</evidence>
<dbReference type="GO" id="GO:0004674">
    <property type="term" value="F:protein serine/threonine kinase activity"/>
    <property type="evidence" value="ECO:0007669"/>
    <property type="project" value="UniProtKB-EC"/>
</dbReference>
<sequence length="1088" mass="120411">MEKTGRHEEDKILWNKQHQDHVLSVEKLYTNRIKGLDRLENELNSQPTSGLTASQLQELIQLVSDEKEARESLQDLASRLTGDLESLKHAQLNSTPASVYSNSTPSSAPAPHSDKTWGTQQYLEAEIRAKQQALDELRASRENCDKVEKELFEARRKIKQQSIDLDRTIHENNLLRQQQQQMAAVKHYQQRGMDVPDNLDFSPQSMHHQRVFSNPTAVPNSNFFNSFGSPVPSTSELSTSQFSASQQFSTRSSRGAIGDAGMEPYESPIYSRSQASGSGHMNPLHHHMSQQQQQLYENQHGRYGYNTSTPPSHIPKVLQSLNNALNGKGHRFVHASLKTPTKCVSCTSILIGFDRQGMYCQDCQVSCHVGCVSKVPTDCPVPMEQRRPDGIDPLKGTGTAYEGVVKTPKPSGVKRGWQTTYVIVCDFKLYLYDCTVDKHGKPTAIEPYIRQVLDMKDPDFRVTNATENDAIHASKSDLPKIFKVAFSQIHDAISCTTNTMGSVNNSDTLGSTGSGSQSNHNGSSNQATGECALVAKQYALLMAESPEEAKKWVIALTELRHLFVRSGLPDKSVFVARELCDITALVMLRTAQCATIIDKSKFVVGFSDHGLMCVELEREMITPVGGEKENNKRNVEKVEYDAEEQLLIVMIGTAKDRHVRIIPTAAMDGRDLKWIKVNDTKNCHLMCWGSSHISRQSPSAIQHYFAIREKTSQIREMAMPGQPQNIRISNGKLFVGYPSSFRMWDLIDNSQTSLVNLEDGSLQFLNQTLHDAEMIISVHGDEDTREFLLVFQRLGIYVDSQGRRCRAQELMFPSKPSAFSYSRPYLCLYTEYQIVVFNVLTAEWIQTVNLKKAKPLHQEGLLVLCYVLDAPHLVLLGSQVQSSDERLYIPQTSQLLSSKGIQKRRRKFSMKTSRDEPTRGDRRSQLPISGPSDFVHVIHMGPGHVVGLQNLIDVRNDAPKSSSSPAAPPSATEKIKQLINPIMRSSSSSSGGAGNAGVHSLRDSSGRPISAHSRNSEGSSLGKDGRTGSNTAAMDTGSGDTYYLEPISNKPGAPLNQSPRLGANTPVAPNSKPSSPAASSVNNTSSTS</sequence>
<dbReference type="PANTHER" id="PTHR22988">
    <property type="entry name" value="MYOTONIC DYSTROPHY S/T KINASE-RELATED"/>
    <property type="match status" value="1"/>
</dbReference>
<evidence type="ECO:0000256" key="3">
    <source>
        <dbReference type="ARBA" id="ARBA00022833"/>
    </source>
</evidence>
<evidence type="ECO:0000256" key="1">
    <source>
        <dbReference type="ARBA" id="ARBA00022553"/>
    </source>
</evidence>
<feature type="region of interest" description="Disordered" evidence="7">
    <location>
        <begin position="506"/>
        <end position="526"/>
    </location>
</feature>
<keyword evidence="11" id="KW-1185">Reference proteome</keyword>
<dbReference type="InterPro" id="IPR001849">
    <property type="entry name" value="PH_domain"/>
</dbReference>
<keyword evidence="1" id="KW-0597">Phosphoprotein</keyword>
<dbReference type="PANTHER" id="PTHR22988:SF66">
    <property type="entry name" value="SERINE_THREONINE-PROTEIN KINASE GENGHIS KHAN"/>
    <property type="match status" value="1"/>
</dbReference>
<dbReference type="InterPro" id="IPR002219">
    <property type="entry name" value="PKC_DAG/PE"/>
</dbReference>
<keyword evidence="2" id="KW-0479">Metal-binding</keyword>
<dbReference type="AlphaFoldDB" id="A0A915D2A6"/>
<dbReference type="InterPro" id="IPR000095">
    <property type="entry name" value="CRIB_dom"/>
</dbReference>
<dbReference type="Pfam" id="PF00780">
    <property type="entry name" value="CNH"/>
    <property type="match status" value="1"/>
</dbReference>
<dbReference type="PROSITE" id="PS50081">
    <property type="entry name" value="ZF_DAG_PE_2"/>
    <property type="match status" value="1"/>
</dbReference>
<feature type="coiled-coil region" evidence="6">
    <location>
        <begin position="120"/>
        <end position="164"/>
    </location>
</feature>
<dbReference type="InterPro" id="IPR011993">
    <property type="entry name" value="PH-like_dom_sf"/>
</dbReference>
<dbReference type="CDD" id="cd20809">
    <property type="entry name" value="C1_MRCK"/>
    <property type="match status" value="1"/>
</dbReference>
<dbReference type="SMART" id="SM00109">
    <property type="entry name" value="C1"/>
    <property type="match status" value="1"/>
</dbReference>
<dbReference type="InterPro" id="IPR057529">
    <property type="entry name" value="MRCK/ROCK_PH"/>
</dbReference>
<dbReference type="InterPro" id="IPR001180">
    <property type="entry name" value="CNH_dom"/>
</dbReference>
<feature type="domain" description="CRIB" evidence="9">
    <location>
        <begin position="928"/>
        <end position="941"/>
    </location>
</feature>
<evidence type="ECO:0000313" key="11">
    <source>
        <dbReference type="Proteomes" id="UP000887574"/>
    </source>
</evidence>
<dbReference type="InterPro" id="IPR050839">
    <property type="entry name" value="Rho-assoc_Ser/Thr_Kinase"/>
</dbReference>
<dbReference type="GO" id="GO:0005856">
    <property type="term" value="C:cytoskeleton"/>
    <property type="evidence" value="ECO:0007669"/>
    <property type="project" value="TreeGrafter"/>
</dbReference>
<evidence type="ECO:0000256" key="2">
    <source>
        <dbReference type="ARBA" id="ARBA00022723"/>
    </source>
</evidence>
<accession>A0A915D2A6</accession>
<name>A0A915D2A6_9BILA</name>
<comment type="catalytic activity">
    <reaction evidence="4">
        <text>L-threonyl-[protein] + ATP = O-phospho-L-threonyl-[protein] + ADP + H(+)</text>
        <dbReference type="Rhea" id="RHEA:46608"/>
        <dbReference type="Rhea" id="RHEA-COMP:11060"/>
        <dbReference type="Rhea" id="RHEA-COMP:11605"/>
        <dbReference type="ChEBI" id="CHEBI:15378"/>
        <dbReference type="ChEBI" id="CHEBI:30013"/>
        <dbReference type="ChEBI" id="CHEBI:30616"/>
        <dbReference type="ChEBI" id="CHEBI:61977"/>
        <dbReference type="ChEBI" id="CHEBI:456216"/>
        <dbReference type="EC" id="2.7.11.1"/>
    </reaction>
</comment>
<feature type="compositionally biased region" description="Low complexity" evidence="7">
    <location>
        <begin position="510"/>
        <end position="525"/>
    </location>
</feature>
<evidence type="ECO:0000256" key="5">
    <source>
        <dbReference type="ARBA" id="ARBA00048679"/>
    </source>
</evidence>
<dbReference type="SMART" id="SM00036">
    <property type="entry name" value="CNH"/>
    <property type="match status" value="1"/>
</dbReference>
<comment type="catalytic activity">
    <reaction evidence="5">
        <text>L-seryl-[protein] + ATP = O-phospho-L-seryl-[protein] + ADP + H(+)</text>
        <dbReference type="Rhea" id="RHEA:17989"/>
        <dbReference type="Rhea" id="RHEA-COMP:9863"/>
        <dbReference type="Rhea" id="RHEA-COMP:11604"/>
        <dbReference type="ChEBI" id="CHEBI:15378"/>
        <dbReference type="ChEBI" id="CHEBI:29999"/>
        <dbReference type="ChEBI" id="CHEBI:30616"/>
        <dbReference type="ChEBI" id="CHEBI:83421"/>
        <dbReference type="ChEBI" id="CHEBI:456216"/>
        <dbReference type="EC" id="2.7.11.1"/>
    </reaction>
</comment>
<dbReference type="Pfam" id="PF00130">
    <property type="entry name" value="C1_1"/>
    <property type="match status" value="1"/>
</dbReference>
<dbReference type="GO" id="GO:0031032">
    <property type="term" value="P:actomyosin structure organization"/>
    <property type="evidence" value="ECO:0007669"/>
    <property type="project" value="TreeGrafter"/>
</dbReference>
<feature type="compositionally biased region" description="Basic and acidic residues" evidence="7">
    <location>
        <begin position="912"/>
        <end position="924"/>
    </location>
</feature>
<dbReference type="Pfam" id="PF25346">
    <property type="entry name" value="PH_MRCK"/>
    <property type="match status" value="1"/>
</dbReference>
<evidence type="ECO:0000259" key="10">
    <source>
        <dbReference type="PROSITE" id="PS50219"/>
    </source>
</evidence>
<feature type="compositionally biased region" description="Low complexity" evidence="7">
    <location>
        <begin position="244"/>
        <end position="254"/>
    </location>
</feature>
<proteinExistence type="predicted"/>
<dbReference type="WBParaSite" id="jg14681">
    <property type="protein sequence ID" value="jg14681"/>
    <property type="gene ID" value="jg14681"/>
</dbReference>
<feature type="compositionally biased region" description="Polar residues" evidence="7">
    <location>
        <begin position="270"/>
        <end position="279"/>
    </location>
</feature>
<dbReference type="SMART" id="SM00233">
    <property type="entry name" value="PH"/>
    <property type="match status" value="1"/>
</dbReference>